<proteinExistence type="predicted"/>
<dbReference type="InParanoid" id="K1PVP5"/>
<accession>K1PVP5</accession>
<reference evidence="1" key="1">
    <citation type="journal article" date="2012" name="Nature">
        <title>The oyster genome reveals stress adaptation and complexity of shell formation.</title>
        <authorList>
            <person name="Zhang G."/>
            <person name="Fang X."/>
            <person name="Guo X."/>
            <person name="Li L."/>
            <person name="Luo R."/>
            <person name="Xu F."/>
            <person name="Yang P."/>
            <person name="Zhang L."/>
            <person name="Wang X."/>
            <person name="Qi H."/>
            <person name="Xiong Z."/>
            <person name="Que H."/>
            <person name="Xie Y."/>
            <person name="Holland P.W."/>
            <person name="Paps J."/>
            <person name="Zhu Y."/>
            <person name="Wu F."/>
            <person name="Chen Y."/>
            <person name="Wang J."/>
            <person name="Peng C."/>
            <person name="Meng J."/>
            <person name="Yang L."/>
            <person name="Liu J."/>
            <person name="Wen B."/>
            <person name="Zhang N."/>
            <person name="Huang Z."/>
            <person name="Zhu Q."/>
            <person name="Feng Y."/>
            <person name="Mount A."/>
            <person name="Hedgecock D."/>
            <person name="Xu Z."/>
            <person name="Liu Y."/>
            <person name="Domazet-Loso T."/>
            <person name="Du Y."/>
            <person name="Sun X."/>
            <person name="Zhang S."/>
            <person name="Liu B."/>
            <person name="Cheng P."/>
            <person name="Jiang X."/>
            <person name="Li J."/>
            <person name="Fan D."/>
            <person name="Wang W."/>
            <person name="Fu W."/>
            <person name="Wang T."/>
            <person name="Wang B."/>
            <person name="Zhang J."/>
            <person name="Peng Z."/>
            <person name="Li Y."/>
            <person name="Li N."/>
            <person name="Wang J."/>
            <person name="Chen M."/>
            <person name="He Y."/>
            <person name="Tan F."/>
            <person name="Song X."/>
            <person name="Zheng Q."/>
            <person name="Huang R."/>
            <person name="Yang H."/>
            <person name="Du X."/>
            <person name="Chen L."/>
            <person name="Yang M."/>
            <person name="Gaffney P.M."/>
            <person name="Wang S."/>
            <person name="Luo L."/>
            <person name="She Z."/>
            <person name="Ming Y."/>
            <person name="Huang W."/>
            <person name="Zhang S."/>
            <person name="Huang B."/>
            <person name="Zhang Y."/>
            <person name="Qu T."/>
            <person name="Ni P."/>
            <person name="Miao G."/>
            <person name="Wang J."/>
            <person name="Wang Q."/>
            <person name="Steinberg C.E."/>
            <person name="Wang H."/>
            <person name="Li N."/>
            <person name="Qian L."/>
            <person name="Zhang G."/>
            <person name="Li Y."/>
            <person name="Yang H."/>
            <person name="Liu X."/>
            <person name="Wang J."/>
            <person name="Yin Y."/>
            <person name="Wang J."/>
        </authorList>
    </citation>
    <scope>NUCLEOTIDE SEQUENCE [LARGE SCALE GENOMIC DNA]</scope>
    <source>
        <strain evidence="1">05x7-T-G4-1.051#20</strain>
    </source>
</reference>
<name>K1PVP5_MAGGI</name>
<protein>
    <submittedName>
        <fullName evidence="1">Uncharacterized protein</fullName>
    </submittedName>
</protein>
<sequence>MLTCTFTWAGQNFVSVTDCPQDANGWELRSKKKNCYGDTPDYLCAAIENKEGEFGEICTKYGLTPSNKCAVLNAQTHNLDSVECKAASGCPSQPYIPSELWRLRESV</sequence>
<organism evidence="1">
    <name type="scientific">Magallana gigas</name>
    <name type="common">Pacific oyster</name>
    <name type="synonym">Crassostrea gigas</name>
    <dbReference type="NCBI Taxonomy" id="29159"/>
    <lineage>
        <taxon>Eukaryota</taxon>
        <taxon>Metazoa</taxon>
        <taxon>Spiralia</taxon>
        <taxon>Lophotrochozoa</taxon>
        <taxon>Mollusca</taxon>
        <taxon>Bivalvia</taxon>
        <taxon>Autobranchia</taxon>
        <taxon>Pteriomorphia</taxon>
        <taxon>Ostreida</taxon>
        <taxon>Ostreoidea</taxon>
        <taxon>Ostreidae</taxon>
        <taxon>Magallana</taxon>
    </lineage>
</organism>
<gene>
    <name evidence="1" type="ORF">CGI_10000855</name>
</gene>
<evidence type="ECO:0000313" key="1">
    <source>
        <dbReference type="EMBL" id="EKC23024.1"/>
    </source>
</evidence>
<dbReference type="HOGENOM" id="CLU_145630_0_0_1"/>
<dbReference type="EMBL" id="JH817624">
    <property type="protein sequence ID" value="EKC23024.1"/>
    <property type="molecule type" value="Genomic_DNA"/>
</dbReference>
<dbReference type="AlphaFoldDB" id="K1PVP5"/>